<dbReference type="Proteomes" id="UP001283341">
    <property type="component" value="Unassembled WGS sequence"/>
</dbReference>
<sequence length="490" mass="55968">MGRDKGNASNPFGWKILKPRSILRNRGVVKSKPFDKFENRWMQQPDVKRRVELLEKLKDRKHWRVPIPAGQLTLGDPPDIEYIPRWTAPDWDDNRYDLLDPKEVLDKELKEQLTIPRRHLTHLLRPALLDRDLLKSPTPYALRLGIHPDVPQGRHRQGTKDHVNMHDLEATLKAKGWTINQFLAETDSMDPDNPEFEQLSAMGMLHEIMSDDEDYQRISLRITTEEARPSVAQYLPKRVGEGVADNTGNDGIEYDLSGPLHPSYGWQSSLPYSLPHEFCEPTRFGPSCKTLSNVDGDTPVSLYREMMQIFYRPSPNQPLLPAAQQLIDRKFNPLSLVSAYLEKHLRIYFSTGLQVDATTQKEGEYRAYWTTSIADKGNMTDGHKIHIKLSCEMLWPLLVPSFTKAEKATCSLLLASTLIHELALLRQTAKEYVSFGLMYEVPPEPYVEDEPQAELGVAFENQIWAGFRSILPKTAQQASHTTSFIAFSPG</sequence>
<dbReference type="EMBL" id="JAUEDM010000004">
    <property type="protein sequence ID" value="KAK3317984.1"/>
    <property type="molecule type" value="Genomic_DNA"/>
</dbReference>
<evidence type="ECO:0000313" key="2">
    <source>
        <dbReference type="Proteomes" id="UP001283341"/>
    </source>
</evidence>
<accession>A0AAE0I481</accession>
<comment type="caution">
    <text evidence="1">The sequence shown here is derived from an EMBL/GenBank/DDBJ whole genome shotgun (WGS) entry which is preliminary data.</text>
</comment>
<reference evidence="1" key="2">
    <citation type="submission" date="2023-06" db="EMBL/GenBank/DDBJ databases">
        <authorList>
            <consortium name="Lawrence Berkeley National Laboratory"/>
            <person name="Haridas S."/>
            <person name="Hensen N."/>
            <person name="Bonometti L."/>
            <person name="Westerberg I."/>
            <person name="Brannstrom I.O."/>
            <person name="Guillou S."/>
            <person name="Cros-Aarteil S."/>
            <person name="Calhoun S."/>
            <person name="Kuo A."/>
            <person name="Mondo S."/>
            <person name="Pangilinan J."/>
            <person name="Riley R."/>
            <person name="Labutti K."/>
            <person name="Andreopoulos B."/>
            <person name="Lipzen A."/>
            <person name="Chen C."/>
            <person name="Yanf M."/>
            <person name="Daum C."/>
            <person name="Ng V."/>
            <person name="Clum A."/>
            <person name="Steindorff A."/>
            <person name="Ohm R."/>
            <person name="Martin F."/>
            <person name="Silar P."/>
            <person name="Natvig D."/>
            <person name="Lalanne C."/>
            <person name="Gautier V."/>
            <person name="Ament-Velasquez S.L."/>
            <person name="Kruys A."/>
            <person name="Hutchinson M.I."/>
            <person name="Powell A.J."/>
            <person name="Barry K."/>
            <person name="Miller A.N."/>
            <person name="Grigoriev I.V."/>
            <person name="Debuchy R."/>
            <person name="Gladieux P."/>
            <person name="Thoren M.H."/>
            <person name="Johannesson H."/>
        </authorList>
    </citation>
    <scope>NUCLEOTIDE SEQUENCE</scope>
    <source>
        <strain evidence="1">CBS 118394</strain>
    </source>
</reference>
<dbReference type="AlphaFoldDB" id="A0AAE0I481"/>
<protein>
    <submittedName>
        <fullName evidence="1">Uncharacterized protein</fullName>
    </submittedName>
</protein>
<evidence type="ECO:0000313" key="1">
    <source>
        <dbReference type="EMBL" id="KAK3317984.1"/>
    </source>
</evidence>
<organism evidence="1 2">
    <name type="scientific">Apodospora peruviana</name>
    <dbReference type="NCBI Taxonomy" id="516989"/>
    <lineage>
        <taxon>Eukaryota</taxon>
        <taxon>Fungi</taxon>
        <taxon>Dikarya</taxon>
        <taxon>Ascomycota</taxon>
        <taxon>Pezizomycotina</taxon>
        <taxon>Sordariomycetes</taxon>
        <taxon>Sordariomycetidae</taxon>
        <taxon>Sordariales</taxon>
        <taxon>Lasiosphaeriaceae</taxon>
        <taxon>Apodospora</taxon>
    </lineage>
</organism>
<keyword evidence="2" id="KW-1185">Reference proteome</keyword>
<gene>
    <name evidence="1" type="ORF">B0H66DRAFT_532490</name>
</gene>
<reference evidence="1" key="1">
    <citation type="journal article" date="2023" name="Mol. Phylogenet. Evol.">
        <title>Genome-scale phylogeny and comparative genomics of the fungal order Sordariales.</title>
        <authorList>
            <person name="Hensen N."/>
            <person name="Bonometti L."/>
            <person name="Westerberg I."/>
            <person name="Brannstrom I.O."/>
            <person name="Guillou S."/>
            <person name="Cros-Aarteil S."/>
            <person name="Calhoun S."/>
            <person name="Haridas S."/>
            <person name="Kuo A."/>
            <person name="Mondo S."/>
            <person name="Pangilinan J."/>
            <person name="Riley R."/>
            <person name="LaButti K."/>
            <person name="Andreopoulos B."/>
            <person name="Lipzen A."/>
            <person name="Chen C."/>
            <person name="Yan M."/>
            <person name="Daum C."/>
            <person name="Ng V."/>
            <person name="Clum A."/>
            <person name="Steindorff A."/>
            <person name="Ohm R.A."/>
            <person name="Martin F."/>
            <person name="Silar P."/>
            <person name="Natvig D.O."/>
            <person name="Lalanne C."/>
            <person name="Gautier V."/>
            <person name="Ament-Velasquez S.L."/>
            <person name="Kruys A."/>
            <person name="Hutchinson M.I."/>
            <person name="Powell A.J."/>
            <person name="Barry K."/>
            <person name="Miller A.N."/>
            <person name="Grigoriev I.V."/>
            <person name="Debuchy R."/>
            <person name="Gladieux P."/>
            <person name="Hiltunen Thoren M."/>
            <person name="Johannesson H."/>
        </authorList>
    </citation>
    <scope>NUCLEOTIDE SEQUENCE</scope>
    <source>
        <strain evidence="1">CBS 118394</strain>
    </source>
</reference>
<proteinExistence type="predicted"/>
<name>A0AAE0I481_9PEZI</name>